<proteinExistence type="predicted"/>
<organism evidence="2 3">
    <name type="scientific">Cymbomonas tetramitiformis</name>
    <dbReference type="NCBI Taxonomy" id="36881"/>
    <lineage>
        <taxon>Eukaryota</taxon>
        <taxon>Viridiplantae</taxon>
        <taxon>Chlorophyta</taxon>
        <taxon>Pyramimonadophyceae</taxon>
        <taxon>Pyramimonadales</taxon>
        <taxon>Pyramimonadaceae</taxon>
        <taxon>Cymbomonas</taxon>
    </lineage>
</organism>
<evidence type="ECO:0000256" key="1">
    <source>
        <dbReference type="SAM" id="MobiDB-lite"/>
    </source>
</evidence>
<name>A0AAE0EP39_9CHLO</name>
<sequence>MSETTSSSASSFAGFFKTDVFPNDTEDADDDDGARDGTGGVGRRLYDTMTETLTTTWTNASTVKELVADIAERMNFCPSRNGNPHLKKPQTLKVVLRGDRNLGSGDDDAPAILKITLVDGEALRRCRDVHDISASHRLSALNECIWLQQLTSETSMLSPRVLDMRLWRSRPAFSLDPQSDRSKPFADPVFVAVLMKDCGVSVCAWLSAEEHAKTSDRSSINRDVIAGGAGFRLLKRGSEHERCLANRMLRRIILLFTRRLHRLQRLNGLVHHDLHTDNVLLYRRDEDEVQAVYPVISDYEFAEGMLRASTASEYVAGSYPFSYANNLTYSYDLYRFMSDLLYVIHRNGLNDCVDAEIVDWLRLRVAARFDAIVAHAEHTAACGKLRRRHQVRIFQPHLRDLACDPIELLRWQPWLKKVAENEDVRDDDDDDDRAEIAREDRSCFWLRWLKTQTRELDRNECLRERYFRAIDHLKFHGSKDLDPRLYARLPLINVLRRAILYFVYRLDEAHHQVKVGTTRSELPGYAWCCLDDAFLPRQHADLFARLRLVQSVLSVFFLWLSENSSTGAGIDDDDVDWIVAAFPSIEASAIPNPVYGRECARFAEGVLAATAVVLRSRRYVTYLAEICARECFVDIRCSAEQLTRAAMRLSRRPGGVLRRVRDSGAARVMPVPCLLIPSERRDDLSSHVLLQALCERSMDPHIYHRARAHMFANIYRRVTATATTTVDSDAAPTRVARKRSRGF</sequence>
<comment type="caution">
    <text evidence="2">The sequence shown here is derived from an EMBL/GenBank/DDBJ whole genome shotgun (WGS) entry which is preliminary data.</text>
</comment>
<accession>A0AAE0EP39</accession>
<evidence type="ECO:0000313" key="2">
    <source>
        <dbReference type="EMBL" id="KAK3233635.1"/>
    </source>
</evidence>
<keyword evidence="3" id="KW-1185">Reference proteome</keyword>
<evidence type="ECO:0000313" key="3">
    <source>
        <dbReference type="Proteomes" id="UP001190700"/>
    </source>
</evidence>
<dbReference type="SUPFAM" id="SSF56112">
    <property type="entry name" value="Protein kinase-like (PK-like)"/>
    <property type="match status" value="1"/>
</dbReference>
<protein>
    <recommendedName>
        <fullName evidence="4">Protein kinase domain-containing protein</fullName>
    </recommendedName>
</protein>
<dbReference type="InterPro" id="IPR011009">
    <property type="entry name" value="Kinase-like_dom_sf"/>
</dbReference>
<gene>
    <name evidence="2" type="ORF">CYMTET_56087</name>
</gene>
<feature type="region of interest" description="Disordered" evidence="1">
    <location>
        <begin position="23"/>
        <end position="43"/>
    </location>
</feature>
<feature type="compositionally biased region" description="Acidic residues" evidence="1">
    <location>
        <begin position="24"/>
        <end position="33"/>
    </location>
</feature>
<reference evidence="2 3" key="1">
    <citation type="journal article" date="2015" name="Genome Biol. Evol.">
        <title>Comparative Genomics of a Bacterivorous Green Alga Reveals Evolutionary Causalities and Consequences of Phago-Mixotrophic Mode of Nutrition.</title>
        <authorList>
            <person name="Burns J.A."/>
            <person name="Paasch A."/>
            <person name="Narechania A."/>
            <person name="Kim E."/>
        </authorList>
    </citation>
    <scope>NUCLEOTIDE SEQUENCE [LARGE SCALE GENOMIC DNA]</scope>
    <source>
        <strain evidence="2 3">PLY_AMNH</strain>
    </source>
</reference>
<dbReference type="Proteomes" id="UP001190700">
    <property type="component" value="Unassembled WGS sequence"/>
</dbReference>
<dbReference type="EMBL" id="LGRX02035659">
    <property type="protein sequence ID" value="KAK3233635.1"/>
    <property type="molecule type" value="Genomic_DNA"/>
</dbReference>
<dbReference type="AlphaFoldDB" id="A0AAE0EP39"/>
<evidence type="ECO:0008006" key="4">
    <source>
        <dbReference type="Google" id="ProtNLM"/>
    </source>
</evidence>